<evidence type="ECO:0000313" key="3">
    <source>
        <dbReference type="EMBL" id="MBR1140867.1"/>
    </source>
</evidence>
<feature type="transmembrane region" description="Helical" evidence="2">
    <location>
        <begin position="347"/>
        <end position="367"/>
    </location>
</feature>
<dbReference type="InterPro" id="IPR016035">
    <property type="entry name" value="Acyl_Trfase/lysoPLipase"/>
</dbReference>
<keyword evidence="2" id="KW-0812">Transmembrane</keyword>
<feature type="transmembrane region" description="Helical" evidence="2">
    <location>
        <begin position="379"/>
        <end position="403"/>
    </location>
</feature>
<feature type="transmembrane region" description="Helical" evidence="2">
    <location>
        <begin position="512"/>
        <end position="533"/>
    </location>
</feature>
<evidence type="ECO:0000256" key="1">
    <source>
        <dbReference type="SAM" id="MobiDB-lite"/>
    </source>
</evidence>
<accession>A0ABS5GHQ9</accession>
<evidence type="ECO:0008006" key="5">
    <source>
        <dbReference type="Google" id="ProtNLM"/>
    </source>
</evidence>
<dbReference type="Gene3D" id="3.40.1090.10">
    <property type="entry name" value="Cytosolic phospholipase A2 catalytic domain"/>
    <property type="match status" value="1"/>
</dbReference>
<dbReference type="Proteomes" id="UP001314635">
    <property type="component" value="Unassembled WGS sequence"/>
</dbReference>
<name>A0ABS5GHQ9_9BRAD</name>
<sequence>MTHWGELLEAANRSRPHLFANSPLPSRAAAAPDPTDEDRTAAGRLHIQLVSRIATQALPYVDGEEVAALTSVYQLFKEARTIFDEHPQCGLLNDLVWHVLNVHVRPFTAKWHRLSERGALEALDATDTFRDELARLQPILRRMDALLVAIRDGAPFAEPGIDGAMDHNKSIAEEMNASLPWGIDEKFGGLPPRVAAGINSAERAAIAQRRTLYAARLAAQGRTAPEQDWTERPHAAALAISGGGIRSATFALGVLVALARRNLLFQFDYLSTVSGGGYIGAFMTTFLSSQFLSSETTAGPPLGLLRDDLPFQREDGEAAALRHVRHHSKYLATGSGVERLQIAFAQVYGMVMNGLGVIYLAAIAAVVEYMLRLALPPAAFWPTPVLIAGAALLLTPFVLPLLWRRPAHRSMADRLLLVLCLILIVLLAWHGLGWLHHNLRWHPLYLLIPLAPLLASALLALSGRMAAPLRILLYIVSWVALPLVVVGAELIIYDQLDGNTVLPVLGATSNIFIAGVLVAIGFWLFCDLFDINFTAPHRHYKKKLAEAYLVQPDPADPLGPLRQNVSVPLSSCNEAGRGPYHLINCALNVPASKASRMQGRLTDFFLFSRDFCGSPLTGHQPTDAWERLNTDLDIGTAMAISGAAAAPQMGTGTIKSLSFWLALFNIRLGHWIRNPGHARAAEVGPPGLSYLLQEVLGQADETRPFLNVSDGGHIENLGVYELLRRRCKYIVAIDGEQDAQMTFHGLTTLQRLAAIDLGVTIEIGLDALRLSKTSGLSHSHFAFCRIRYPNAERGGSESFGYLIYLKLSLTGNEGEFIRRYRLDEPDFPHHSTANQFFTEAQFEAYRSLGEHVGDKLFLSAIVGPGMSRSSEVWIEPWFHAIGQNLLTPQP</sequence>
<evidence type="ECO:0000256" key="2">
    <source>
        <dbReference type="SAM" id="Phobius"/>
    </source>
</evidence>
<dbReference type="PANTHER" id="PTHR10728:SF40">
    <property type="entry name" value="PATATIN FAMILY PROTEIN"/>
    <property type="match status" value="1"/>
</dbReference>
<proteinExistence type="predicted"/>
<protein>
    <recommendedName>
        <fullName evidence="5">PNPLA domain-containing protein</fullName>
    </recommendedName>
</protein>
<keyword evidence="2" id="KW-1133">Transmembrane helix</keyword>
<evidence type="ECO:0000313" key="4">
    <source>
        <dbReference type="Proteomes" id="UP001314635"/>
    </source>
</evidence>
<gene>
    <name evidence="3" type="ORF">JQ619_34480</name>
</gene>
<dbReference type="RefSeq" id="WP_210264215.1">
    <property type="nucleotide sequence ID" value="NZ_JABFDP010000043.1"/>
</dbReference>
<feature type="region of interest" description="Disordered" evidence="1">
    <location>
        <begin position="18"/>
        <end position="38"/>
    </location>
</feature>
<comment type="caution">
    <text evidence="3">The sequence shown here is derived from an EMBL/GenBank/DDBJ whole genome shotgun (WGS) entry which is preliminary data.</text>
</comment>
<dbReference type="SUPFAM" id="SSF52151">
    <property type="entry name" value="FabD/lysophospholipase-like"/>
    <property type="match status" value="1"/>
</dbReference>
<organism evidence="3 4">
    <name type="scientific">Bradyrhizobium denitrificans</name>
    <dbReference type="NCBI Taxonomy" id="2734912"/>
    <lineage>
        <taxon>Bacteria</taxon>
        <taxon>Pseudomonadati</taxon>
        <taxon>Pseudomonadota</taxon>
        <taxon>Alphaproteobacteria</taxon>
        <taxon>Hyphomicrobiales</taxon>
        <taxon>Nitrobacteraceae</taxon>
        <taxon>Bradyrhizobium</taxon>
    </lineage>
</organism>
<reference evidence="4" key="1">
    <citation type="journal article" date="2021" name="ISME J.">
        <title>Evolutionary origin and ecological implication of a unique nif island in free-living Bradyrhizobium lineages.</title>
        <authorList>
            <person name="Tao J."/>
        </authorList>
    </citation>
    <scope>NUCLEOTIDE SEQUENCE [LARGE SCALE GENOMIC DNA]</scope>
    <source>
        <strain evidence="4">SZCCT0094</strain>
    </source>
</reference>
<dbReference type="EMBL" id="JAFCLK010000050">
    <property type="protein sequence ID" value="MBR1140867.1"/>
    <property type="molecule type" value="Genomic_DNA"/>
</dbReference>
<feature type="transmembrane region" description="Helical" evidence="2">
    <location>
        <begin position="415"/>
        <end position="432"/>
    </location>
</feature>
<feature type="transmembrane region" description="Helical" evidence="2">
    <location>
        <begin position="444"/>
        <end position="462"/>
    </location>
</feature>
<keyword evidence="2" id="KW-0472">Membrane</keyword>
<feature type="transmembrane region" description="Helical" evidence="2">
    <location>
        <begin position="235"/>
        <end position="259"/>
    </location>
</feature>
<keyword evidence="4" id="KW-1185">Reference proteome</keyword>
<dbReference type="PANTHER" id="PTHR10728">
    <property type="entry name" value="CYTOSOLIC PHOSPHOLIPASE A2"/>
    <property type="match status" value="1"/>
</dbReference>
<feature type="transmembrane region" description="Helical" evidence="2">
    <location>
        <begin position="471"/>
        <end position="492"/>
    </location>
</feature>